<dbReference type="EMBL" id="KZ772719">
    <property type="protein sequence ID" value="PTQ39101.1"/>
    <property type="molecule type" value="Genomic_DNA"/>
</dbReference>
<dbReference type="Gramene" id="Mp6g14260.1">
    <property type="protein sequence ID" value="Mp6g14260.1.cds1"/>
    <property type="gene ID" value="Mp6g14260"/>
</dbReference>
<organism evidence="2 3">
    <name type="scientific">Marchantia polymorpha</name>
    <name type="common">Common liverwort</name>
    <name type="synonym">Marchantia aquatica</name>
    <dbReference type="NCBI Taxonomy" id="3197"/>
    <lineage>
        <taxon>Eukaryota</taxon>
        <taxon>Viridiplantae</taxon>
        <taxon>Streptophyta</taxon>
        <taxon>Embryophyta</taxon>
        <taxon>Marchantiophyta</taxon>
        <taxon>Marchantiopsida</taxon>
        <taxon>Marchantiidae</taxon>
        <taxon>Marchantiales</taxon>
        <taxon>Marchantiaceae</taxon>
        <taxon>Marchantia</taxon>
    </lineage>
</organism>
<dbReference type="EMBL" id="KZ772719">
    <property type="protein sequence ID" value="PTQ39102.1"/>
    <property type="molecule type" value="Genomic_DNA"/>
</dbReference>
<name>A0A2R6WZ21_MARPO</name>
<feature type="coiled-coil region" evidence="1">
    <location>
        <begin position="56"/>
        <end position="83"/>
    </location>
</feature>
<dbReference type="AlphaFoldDB" id="A0A2R6WZ21"/>
<reference evidence="3" key="1">
    <citation type="journal article" date="2017" name="Cell">
        <title>Insights into land plant evolution garnered from the Marchantia polymorpha genome.</title>
        <authorList>
            <person name="Bowman J.L."/>
            <person name="Kohchi T."/>
            <person name="Yamato K.T."/>
            <person name="Jenkins J."/>
            <person name="Shu S."/>
            <person name="Ishizaki K."/>
            <person name="Yamaoka S."/>
            <person name="Nishihama R."/>
            <person name="Nakamura Y."/>
            <person name="Berger F."/>
            <person name="Adam C."/>
            <person name="Aki S.S."/>
            <person name="Althoff F."/>
            <person name="Araki T."/>
            <person name="Arteaga-Vazquez M.A."/>
            <person name="Balasubrmanian S."/>
            <person name="Barry K."/>
            <person name="Bauer D."/>
            <person name="Boehm C.R."/>
            <person name="Briginshaw L."/>
            <person name="Caballero-Perez J."/>
            <person name="Catarino B."/>
            <person name="Chen F."/>
            <person name="Chiyoda S."/>
            <person name="Chovatia M."/>
            <person name="Davies K.M."/>
            <person name="Delmans M."/>
            <person name="Demura T."/>
            <person name="Dierschke T."/>
            <person name="Dolan L."/>
            <person name="Dorantes-Acosta A.E."/>
            <person name="Eklund D.M."/>
            <person name="Florent S.N."/>
            <person name="Flores-Sandoval E."/>
            <person name="Fujiyama A."/>
            <person name="Fukuzawa H."/>
            <person name="Galik B."/>
            <person name="Grimanelli D."/>
            <person name="Grimwood J."/>
            <person name="Grossniklaus U."/>
            <person name="Hamada T."/>
            <person name="Haseloff J."/>
            <person name="Hetherington A.J."/>
            <person name="Higo A."/>
            <person name="Hirakawa Y."/>
            <person name="Hundley H.N."/>
            <person name="Ikeda Y."/>
            <person name="Inoue K."/>
            <person name="Inoue S.I."/>
            <person name="Ishida S."/>
            <person name="Jia Q."/>
            <person name="Kakita M."/>
            <person name="Kanazawa T."/>
            <person name="Kawai Y."/>
            <person name="Kawashima T."/>
            <person name="Kennedy M."/>
            <person name="Kinose K."/>
            <person name="Kinoshita T."/>
            <person name="Kohara Y."/>
            <person name="Koide E."/>
            <person name="Komatsu K."/>
            <person name="Kopischke S."/>
            <person name="Kubo M."/>
            <person name="Kyozuka J."/>
            <person name="Lagercrantz U."/>
            <person name="Lin S.S."/>
            <person name="Lindquist E."/>
            <person name="Lipzen A.M."/>
            <person name="Lu C.W."/>
            <person name="De Luna E."/>
            <person name="Martienssen R.A."/>
            <person name="Minamino N."/>
            <person name="Mizutani M."/>
            <person name="Mizutani M."/>
            <person name="Mochizuki N."/>
            <person name="Monte I."/>
            <person name="Mosher R."/>
            <person name="Nagasaki H."/>
            <person name="Nakagami H."/>
            <person name="Naramoto S."/>
            <person name="Nishitani K."/>
            <person name="Ohtani M."/>
            <person name="Okamoto T."/>
            <person name="Okumura M."/>
            <person name="Phillips J."/>
            <person name="Pollak B."/>
            <person name="Reinders A."/>
            <person name="Rovekamp M."/>
            <person name="Sano R."/>
            <person name="Sawa S."/>
            <person name="Schmid M.W."/>
            <person name="Shirakawa M."/>
            <person name="Solano R."/>
            <person name="Spunde A."/>
            <person name="Suetsugu N."/>
            <person name="Sugano S."/>
            <person name="Sugiyama A."/>
            <person name="Sun R."/>
            <person name="Suzuki Y."/>
            <person name="Takenaka M."/>
            <person name="Takezawa D."/>
            <person name="Tomogane H."/>
            <person name="Tsuzuki M."/>
            <person name="Ueda T."/>
            <person name="Umeda M."/>
            <person name="Ward J.M."/>
            <person name="Watanabe Y."/>
            <person name="Yazaki K."/>
            <person name="Yokoyama R."/>
            <person name="Yoshitake Y."/>
            <person name="Yotsui I."/>
            <person name="Zachgo S."/>
            <person name="Schmutz J."/>
        </authorList>
    </citation>
    <scope>NUCLEOTIDE SEQUENCE [LARGE SCALE GENOMIC DNA]</scope>
    <source>
        <strain evidence="3">Tak-1</strain>
    </source>
</reference>
<evidence type="ECO:0000313" key="3">
    <source>
        <dbReference type="Proteomes" id="UP000244005"/>
    </source>
</evidence>
<keyword evidence="1" id="KW-0175">Coiled coil</keyword>
<keyword evidence="3" id="KW-1185">Reference proteome</keyword>
<evidence type="ECO:0000256" key="1">
    <source>
        <dbReference type="SAM" id="Coils"/>
    </source>
</evidence>
<gene>
    <name evidence="2" type="ORF">MARPO_0047s0080</name>
</gene>
<dbReference type="EMBL" id="KZ772719">
    <property type="protein sequence ID" value="PTQ39100.1"/>
    <property type="molecule type" value="Genomic_DNA"/>
</dbReference>
<dbReference type="Proteomes" id="UP000244005">
    <property type="component" value="Unassembled WGS sequence"/>
</dbReference>
<dbReference type="Gramene" id="Mp6g14260.2">
    <property type="protein sequence ID" value="Mp6g14260.2.cds1"/>
    <property type="gene ID" value="Mp6g14260"/>
</dbReference>
<dbReference type="Gramene" id="Mp6g14260.3">
    <property type="protein sequence ID" value="Mp6g14260.3.cds1"/>
    <property type="gene ID" value="Mp6g14260"/>
</dbReference>
<reference evidence="2" key="2">
    <citation type="submission" date="2017-12" db="EMBL/GenBank/DDBJ databases">
        <title>WGS assembly of Marchantia polymorpha.</title>
        <authorList>
            <person name="Bowman J.L."/>
            <person name="Kohchi T."/>
            <person name="Yamato K.T."/>
            <person name="Jenkins J."/>
            <person name="Shu S."/>
            <person name="Ishizaki K."/>
            <person name="Yamaoka S."/>
            <person name="Nishihama R."/>
            <person name="Nakamura Y."/>
            <person name="Berger F."/>
            <person name="Adam C."/>
            <person name="Aki S.S."/>
            <person name="Althoff F."/>
            <person name="Araki T."/>
            <person name="Arteaga-Vazquez M.A."/>
            <person name="Balasubrmanian S."/>
            <person name="Bauer D."/>
            <person name="Boehm C.R."/>
            <person name="Briginshaw L."/>
            <person name="Caballero-Perez J."/>
            <person name="Catarino B."/>
            <person name="Chen F."/>
            <person name="Chiyoda S."/>
            <person name="Chovatia M."/>
            <person name="Davies K.M."/>
            <person name="Delmans M."/>
            <person name="Demura T."/>
            <person name="Dierschke T."/>
            <person name="Dolan L."/>
            <person name="Dorantes-Acosta A.E."/>
            <person name="Eklund D.M."/>
            <person name="Florent S.N."/>
            <person name="Flores-Sandoval E."/>
            <person name="Fujiyama A."/>
            <person name="Fukuzawa H."/>
            <person name="Galik B."/>
            <person name="Grimanelli D."/>
            <person name="Grimwood J."/>
            <person name="Grossniklaus U."/>
            <person name="Hamada T."/>
            <person name="Haseloff J."/>
            <person name="Hetherington A.J."/>
            <person name="Higo A."/>
            <person name="Hirakawa Y."/>
            <person name="Hundley H.N."/>
            <person name="Ikeda Y."/>
            <person name="Inoue K."/>
            <person name="Inoue S."/>
            <person name="Ishida S."/>
            <person name="Jia Q."/>
            <person name="Kakita M."/>
            <person name="Kanazawa T."/>
            <person name="Kawai Y."/>
            <person name="Kawashima T."/>
            <person name="Kennedy M."/>
            <person name="Kinose K."/>
            <person name="Kinoshita T."/>
            <person name="Kohara Y."/>
            <person name="Koide E."/>
            <person name="Komatsu K."/>
            <person name="Kopischke S."/>
            <person name="Kubo M."/>
            <person name="Kyozuka J."/>
            <person name="Lagercrantz U."/>
            <person name="Lin S.S."/>
            <person name="Lindquist E."/>
            <person name="Lipzen A.M."/>
            <person name="Lu C."/>
            <person name="Luna E.D."/>
            <person name="Martienssen R.A."/>
            <person name="Minamino N."/>
            <person name="Mizutani M."/>
            <person name="Mizutani M."/>
            <person name="Mochizuki N."/>
            <person name="Monte I."/>
            <person name="Mosher R."/>
            <person name="Nagasaki H."/>
            <person name="Nakagami H."/>
            <person name="Naramoto S."/>
            <person name="Nishitani K."/>
            <person name="Ohtani M."/>
            <person name="Okamoto T."/>
            <person name="Okumura M."/>
            <person name="Phillips J."/>
            <person name="Pollak B."/>
            <person name="Reinders A."/>
            <person name="Roevekamp M."/>
            <person name="Sano R."/>
            <person name="Sawa S."/>
            <person name="Schmid M.W."/>
            <person name="Shirakawa M."/>
            <person name="Solano R."/>
            <person name="Spunde A."/>
            <person name="Suetsugu N."/>
            <person name="Sugano S."/>
            <person name="Sugiyama A."/>
            <person name="Sun R."/>
            <person name="Suzuki Y."/>
            <person name="Takenaka M."/>
            <person name="Takezawa D."/>
            <person name="Tomogane H."/>
            <person name="Tsuzuki M."/>
            <person name="Ueda T."/>
            <person name="Umeda M."/>
            <person name="Ward J.M."/>
            <person name="Watanabe Y."/>
            <person name="Yazaki K."/>
            <person name="Yokoyama R."/>
            <person name="Yoshitake Y."/>
            <person name="Yotsui I."/>
            <person name="Zachgo S."/>
            <person name="Schmutz J."/>
        </authorList>
    </citation>
    <scope>NUCLEOTIDE SEQUENCE [LARGE SCALE GENOMIC DNA]</scope>
    <source>
        <strain evidence="2">Tak-1</strain>
    </source>
</reference>
<protein>
    <submittedName>
        <fullName evidence="2">Uncharacterized protein</fullName>
    </submittedName>
</protein>
<evidence type="ECO:0000313" key="2">
    <source>
        <dbReference type="EMBL" id="PTQ39100.1"/>
    </source>
</evidence>
<accession>A0A2R6WZ21</accession>
<proteinExistence type="predicted"/>
<sequence length="98" mass="11149">MGAARRKSRGASSRPVRCTSLLRDSSWTEDSRAVVMAPPTSIGDDPAADVDNSVALQKMKVRLKKMKLRMKKCERRLKKVEKRLIPVEWNEEVGSLFY</sequence>